<dbReference type="AlphaFoldDB" id="A0A841GF45"/>
<protein>
    <submittedName>
        <fullName evidence="6">NADP-dependent alcohol dehydrogenase</fullName>
        <ecNumber evidence="6">1.1.-.-</ecNumber>
    </submittedName>
</protein>
<feature type="domain" description="Alcohol dehydrogenase iron-type/glycerol dehydrogenase GldA" evidence="4">
    <location>
        <begin position="9"/>
        <end position="175"/>
    </location>
</feature>
<evidence type="ECO:0000256" key="3">
    <source>
        <dbReference type="ARBA" id="ARBA00023002"/>
    </source>
</evidence>
<dbReference type="RefSeq" id="WP_188026016.1">
    <property type="nucleotide sequence ID" value="NZ_JACHGR010000003.1"/>
</dbReference>
<dbReference type="CDD" id="cd08187">
    <property type="entry name" value="BDH"/>
    <property type="match status" value="1"/>
</dbReference>
<comment type="caution">
    <text evidence="6">The sequence shown here is derived from an EMBL/GenBank/DDBJ whole genome shotgun (WGS) entry which is preliminary data.</text>
</comment>
<comment type="similarity">
    <text evidence="2">Belongs to the iron-containing alcohol dehydrogenase family.</text>
</comment>
<accession>A0A841GF45</accession>
<dbReference type="EC" id="1.1.-.-" evidence="6"/>
<dbReference type="PANTHER" id="PTHR43633">
    <property type="entry name" value="ALCOHOL DEHYDROGENASE YQHD"/>
    <property type="match status" value="1"/>
</dbReference>
<dbReference type="GO" id="GO:0046872">
    <property type="term" value="F:metal ion binding"/>
    <property type="evidence" value="ECO:0007669"/>
    <property type="project" value="InterPro"/>
</dbReference>
<evidence type="ECO:0000256" key="2">
    <source>
        <dbReference type="ARBA" id="ARBA00007358"/>
    </source>
</evidence>
<dbReference type="InterPro" id="IPR056798">
    <property type="entry name" value="ADH_Fe_C"/>
</dbReference>
<reference evidence="6 7" key="1">
    <citation type="submission" date="2020-08" db="EMBL/GenBank/DDBJ databases">
        <title>Genomic Encyclopedia of Type Strains, Phase IV (KMG-IV): sequencing the most valuable type-strain genomes for metagenomic binning, comparative biology and taxonomic classification.</title>
        <authorList>
            <person name="Goeker M."/>
        </authorList>
    </citation>
    <scope>NUCLEOTIDE SEQUENCE [LARGE SCALE GENOMIC DNA]</scope>
    <source>
        <strain evidence="6 7">DSM 22975</strain>
    </source>
</reference>
<gene>
    <name evidence="6" type="ORF">HNR75_001128</name>
</gene>
<comment type="cofactor">
    <cofactor evidence="1">
        <name>Fe cation</name>
        <dbReference type="ChEBI" id="CHEBI:24875"/>
    </cofactor>
</comment>
<feature type="domain" description="Fe-containing alcohol dehydrogenase-like C-terminal" evidence="5">
    <location>
        <begin position="189"/>
        <end position="384"/>
    </location>
</feature>
<evidence type="ECO:0000313" key="7">
    <source>
        <dbReference type="Proteomes" id="UP000585721"/>
    </source>
</evidence>
<dbReference type="PANTHER" id="PTHR43633:SF1">
    <property type="entry name" value="ALCOHOL DEHYDROGENASE YQHD"/>
    <property type="match status" value="1"/>
</dbReference>
<keyword evidence="7" id="KW-1185">Reference proteome</keyword>
<evidence type="ECO:0000313" key="6">
    <source>
        <dbReference type="EMBL" id="MBB6055246.1"/>
    </source>
</evidence>
<dbReference type="InterPro" id="IPR001670">
    <property type="entry name" value="ADH_Fe/GldA"/>
</dbReference>
<evidence type="ECO:0000259" key="4">
    <source>
        <dbReference type="Pfam" id="PF00465"/>
    </source>
</evidence>
<name>A0A841GF45_9GAMM</name>
<organism evidence="6 7">
    <name type="scientific">Tolumonas osonensis</name>
    <dbReference type="NCBI Taxonomy" id="675874"/>
    <lineage>
        <taxon>Bacteria</taxon>
        <taxon>Pseudomonadati</taxon>
        <taxon>Pseudomonadota</taxon>
        <taxon>Gammaproteobacteria</taxon>
        <taxon>Aeromonadales</taxon>
        <taxon>Aeromonadaceae</taxon>
        <taxon>Tolumonas</taxon>
    </lineage>
</organism>
<dbReference type="InterPro" id="IPR018211">
    <property type="entry name" value="ADH_Fe_CS"/>
</dbReference>
<dbReference type="SUPFAM" id="SSF56796">
    <property type="entry name" value="Dehydroquinate synthase-like"/>
    <property type="match status" value="1"/>
</dbReference>
<dbReference type="GO" id="GO:1990002">
    <property type="term" value="F:methylglyoxal reductase (NADPH) (acetol producing) activity"/>
    <property type="evidence" value="ECO:0007669"/>
    <property type="project" value="TreeGrafter"/>
</dbReference>
<evidence type="ECO:0000256" key="1">
    <source>
        <dbReference type="ARBA" id="ARBA00001962"/>
    </source>
</evidence>
<evidence type="ECO:0000259" key="5">
    <source>
        <dbReference type="Pfam" id="PF25137"/>
    </source>
</evidence>
<dbReference type="FunFam" id="3.40.50.1970:FF:000003">
    <property type="entry name" value="Alcohol dehydrogenase, iron-containing"/>
    <property type="match status" value="1"/>
</dbReference>
<dbReference type="Gene3D" id="3.40.50.1970">
    <property type="match status" value="1"/>
</dbReference>
<dbReference type="GO" id="GO:0008106">
    <property type="term" value="F:alcohol dehydrogenase (NADP+) activity"/>
    <property type="evidence" value="ECO:0007669"/>
    <property type="project" value="TreeGrafter"/>
</dbReference>
<sequence length="385" mass="42134">MNNFSFRNPTRIHFGKGQIAKIREEIPADARVLITYGGGSIKKNGVLDQVHAALENITFFEFGGIEPNPHFETLMKAVELVKQEKITYLLAVGGGSVVDGTKFIAAAAEYPNDPVEMLPTKGAHIRSALPLGCVLTLPATGSEMNGNAVITRWETKDKTGIFSELIRPAFSVLDPETTYSLPPRQIGNGVVDAIVHIVEQYMTYPVNGKVQDYYAESLLKVLMEEGPKALQDPTNYDVRANIMWAATQALNGTLSLGVPGDWSIHAIGHQITALYGLDHAQTLAIVLPAVWQHKKEQKKAKLLQYASHVLGMTEGDDEQRATQAIEKTRAFFELMGVPTRFSAYGLDESVIPAVVAKLKQHGRLKLGEHGDITPDAVTELLRLAL</sequence>
<dbReference type="GO" id="GO:1990362">
    <property type="term" value="F:butanol dehydrogenase (NAD+) activity"/>
    <property type="evidence" value="ECO:0007669"/>
    <property type="project" value="InterPro"/>
</dbReference>
<dbReference type="PROSITE" id="PS00060">
    <property type="entry name" value="ADH_IRON_2"/>
    <property type="match status" value="1"/>
</dbReference>
<dbReference type="Proteomes" id="UP000585721">
    <property type="component" value="Unassembled WGS sequence"/>
</dbReference>
<dbReference type="Pfam" id="PF25137">
    <property type="entry name" value="ADH_Fe_C"/>
    <property type="match status" value="1"/>
</dbReference>
<dbReference type="InterPro" id="IPR044731">
    <property type="entry name" value="BDH-like"/>
</dbReference>
<dbReference type="Gene3D" id="1.20.1090.10">
    <property type="entry name" value="Dehydroquinate synthase-like - alpha domain"/>
    <property type="match status" value="1"/>
</dbReference>
<proteinExistence type="inferred from homology"/>
<dbReference type="EMBL" id="JACHGR010000003">
    <property type="protein sequence ID" value="MBB6055246.1"/>
    <property type="molecule type" value="Genomic_DNA"/>
</dbReference>
<keyword evidence="3 6" id="KW-0560">Oxidoreductase</keyword>
<dbReference type="Pfam" id="PF00465">
    <property type="entry name" value="Fe-ADH"/>
    <property type="match status" value="1"/>
</dbReference>
<dbReference type="GO" id="GO:0005829">
    <property type="term" value="C:cytosol"/>
    <property type="evidence" value="ECO:0007669"/>
    <property type="project" value="TreeGrafter"/>
</dbReference>